<evidence type="ECO:0000259" key="5">
    <source>
        <dbReference type="SMART" id="SM01005"/>
    </source>
</evidence>
<evidence type="ECO:0000256" key="4">
    <source>
        <dbReference type="HAMAP-Rule" id="MF_01201"/>
    </source>
</evidence>
<dbReference type="PANTHER" id="PTHR30511">
    <property type="entry name" value="ALANINE RACEMASE"/>
    <property type="match status" value="1"/>
</dbReference>
<dbReference type="Proteomes" id="UP001449178">
    <property type="component" value="Chromosome"/>
</dbReference>
<dbReference type="InterPro" id="IPR011079">
    <property type="entry name" value="Ala_racemase_C"/>
</dbReference>
<evidence type="ECO:0000256" key="3">
    <source>
        <dbReference type="ARBA" id="ARBA00023235"/>
    </source>
</evidence>
<dbReference type="InterPro" id="IPR029066">
    <property type="entry name" value="PLP-binding_barrel"/>
</dbReference>
<dbReference type="HAMAP" id="MF_01201">
    <property type="entry name" value="Ala_racemase"/>
    <property type="match status" value="1"/>
</dbReference>
<comment type="function">
    <text evidence="4">Catalyzes the interconversion of L-alanine and D-alanine. May also act on other amino acids.</text>
</comment>
<gene>
    <name evidence="6" type="primary">alr</name>
    <name evidence="6" type="ORF">WMO13_08990</name>
</gene>
<sequence>MRPLIAYFSETALRNNLAVLKSKSPHSRYCAVVKANAYGHRVENLLPILSRSVDCLAVAMREEADVIRSHGCQLPILLLEGLFSQSEYEIAAKAGYWITISNVRQLEMLKKAQLSLPIDVFVKVDTGMHRLGFKPDEVLSILAALKHIRVVRQITLMTHFATSDEKDSSLFLQQVERMKPLTTLGYPLSLANSAAILTASDTHYHLIRMGISLYGVSPIDGTIGKDFDLQPLLYLESKIIHTMEIQAGESVGYGAKFIAPETMSIGVIACGYADGYPREVSEEAYVLVNGFKAPIIGRPAMDMMMIDLRAVPPENWDLFVEVFGRDIPIEHVARWAGTIPYTILTHVSNRVLFLRQS</sequence>
<feature type="modified residue" description="N6-(pyridoxal phosphate)lysine" evidence="4">
    <location>
        <position position="34"/>
    </location>
</feature>
<dbReference type="Pfam" id="PF00842">
    <property type="entry name" value="Ala_racemase_C"/>
    <property type="match status" value="1"/>
</dbReference>
<dbReference type="NCBIfam" id="TIGR00492">
    <property type="entry name" value="alr"/>
    <property type="match status" value="1"/>
</dbReference>
<evidence type="ECO:0000313" key="6">
    <source>
        <dbReference type="EMBL" id="WZW87493.1"/>
    </source>
</evidence>
<keyword evidence="2 4" id="KW-0663">Pyridoxal phosphate</keyword>
<feature type="binding site" evidence="4">
    <location>
        <position position="301"/>
    </location>
    <ligand>
        <name>substrate</name>
    </ligand>
</feature>
<keyword evidence="7" id="KW-1185">Reference proteome</keyword>
<evidence type="ECO:0000256" key="2">
    <source>
        <dbReference type="ARBA" id="ARBA00022898"/>
    </source>
</evidence>
<dbReference type="EMBL" id="CP150637">
    <property type="protein sequence ID" value="WZW87493.1"/>
    <property type="molecule type" value="Genomic_DNA"/>
</dbReference>
<dbReference type="Gene3D" id="2.40.37.10">
    <property type="entry name" value="Lyase, Ornithine Decarboxylase, Chain A, domain 1"/>
    <property type="match status" value="1"/>
</dbReference>
<feature type="active site" description="Proton acceptor; specific for D-alanine" evidence="4">
    <location>
        <position position="34"/>
    </location>
</feature>
<dbReference type="PANTHER" id="PTHR30511:SF0">
    <property type="entry name" value="ALANINE RACEMASE, CATABOLIC-RELATED"/>
    <property type="match status" value="1"/>
</dbReference>
<dbReference type="SMART" id="SM01005">
    <property type="entry name" value="Ala_racemase_C"/>
    <property type="match status" value="1"/>
</dbReference>
<comment type="pathway">
    <text evidence="4">Amino-acid biosynthesis; D-alanine biosynthesis; D-alanine from L-alanine: step 1/1.</text>
</comment>
<dbReference type="PRINTS" id="PR00992">
    <property type="entry name" value="ALARACEMASE"/>
</dbReference>
<protein>
    <recommendedName>
        <fullName evidence="4">Alanine racemase</fullName>
        <ecNumber evidence="4">5.1.1.1</ecNumber>
    </recommendedName>
</protein>
<comment type="cofactor">
    <cofactor evidence="1 4">
        <name>pyridoxal 5'-phosphate</name>
        <dbReference type="ChEBI" id="CHEBI:597326"/>
    </cofactor>
</comment>
<dbReference type="InterPro" id="IPR009006">
    <property type="entry name" value="Ala_racemase/Decarboxylase_C"/>
</dbReference>
<keyword evidence="3 4" id="KW-0413">Isomerase</keyword>
<evidence type="ECO:0000256" key="1">
    <source>
        <dbReference type="ARBA" id="ARBA00001933"/>
    </source>
</evidence>
<reference evidence="6 7" key="1">
    <citation type="submission" date="2024-03" db="EMBL/GenBank/DDBJ databases">
        <title>Complete Genome Sequence and Annotation of Ignatzschineria larvae DSM 13226.</title>
        <authorList>
            <person name="Cantrell E."/>
            <person name="Burcham Z.M."/>
        </authorList>
    </citation>
    <scope>NUCLEOTIDE SEQUENCE [LARGE SCALE GENOMIC DNA]</scope>
    <source>
        <strain evidence="6 7">DSM 13226</strain>
    </source>
</reference>
<dbReference type="GO" id="GO:0008784">
    <property type="term" value="F:alanine racemase activity"/>
    <property type="evidence" value="ECO:0007669"/>
    <property type="project" value="UniProtKB-EC"/>
</dbReference>
<dbReference type="SUPFAM" id="SSF50621">
    <property type="entry name" value="Alanine racemase C-terminal domain-like"/>
    <property type="match status" value="1"/>
</dbReference>
<dbReference type="Gene3D" id="3.20.20.10">
    <property type="entry name" value="Alanine racemase"/>
    <property type="match status" value="1"/>
</dbReference>
<feature type="binding site" evidence="4">
    <location>
        <position position="130"/>
    </location>
    <ligand>
        <name>substrate</name>
    </ligand>
</feature>
<feature type="active site" description="Proton acceptor; specific for L-alanine" evidence="4">
    <location>
        <position position="253"/>
    </location>
</feature>
<comment type="catalytic activity">
    <reaction evidence="4">
        <text>L-alanine = D-alanine</text>
        <dbReference type="Rhea" id="RHEA:20249"/>
        <dbReference type="ChEBI" id="CHEBI:57416"/>
        <dbReference type="ChEBI" id="CHEBI:57972"/>
        <dbReference type="EC" id="5.1.1.1"/>
    </reaction>
</comment>
<dbReference type="SUPFAM" id="SSF51419">
    <property type="entry name" value="PLP-binding barrel"/>
    <property type="match status" value="1"/>
</dbReference>
<name>A0ABZ3BY83_9GAMM</name>
<feature type="domain" description="Alanine racemase C-terminal" evidence="5">
    <location>
        <begin position="232"/>
        <end position="356"/>
    </location>
</feature>
<dbReference type="InterPro" id="IPR001608">
    <property type="entry name" value="Ala_racemase_N"/>
</dbReference>
<dbReference type="Pfam" id="PF01168">
    <property type="entry name" value="Ala_racemase_N"/>
    <property type="match status" value="1"/>
</dbReference>
<evidence type="ECO:0000313" key="7">
    <source>
        <dbReference type="Proteomes" id="UP001449178"/>
    </source>
</evidence>
<dbReference type="EC" id="5.1.1.1" evidence="4"/>
<comment type="similarity">
    <text evidence="4">Belongs to the alanine racemase family.</text>
</comment>
<organism evidence="6 7">
    <name type="scientific">Ignatzschineria larvae DSM 13226</name>
    <dbReference type="NCBI Taxonomy" id="1111732"/>
    <lineage>
        <taxon>Bacteria</taxon>
        <taxon>Pseudomonadati</taxon>
        <taxon>Pseudomonadota</taxon>
        <taxon>Gammaproteobacteria</taxon>
        <taxon>Cardiobacteriales</taxon>
        <taxon>Ignatzschineriaceae</taxon>
        <taxon>Ignatzschineria</taxon>
    </lineage>
</organism>
<dbReference type="InterPro" id="IPR000821">
    <property type="entry name" value="Ala_racemase"/>
</dbReference>
<dbReference type="RefSeq" id="WP_026878802.1">
    <property type="nucleotide sequence ID" value="NZ_AZOD01000014.1"/>
</dbReference>
<proteinExistence type="inferred from homology"/>
<accession>A0ABZ3BY83</accession>